<accession>A0AAV4S7U5</accession>
<gene>
    <name evidence="1" type="primary">AVEN_40839_1</name>
    <name evidence="1" type="ORF">CEXT_74801</name>
</gene>
<dbReference type="EMBL" id="BPLR01009026">
    <property type="protein sequence ID" value="GIY29136.1"/>
    <property type="molecule type" value="Genomic_DNA"/>
</dbReference>
<protein>
    <submittedName>
        <fullName evidence="1">Uncharacterized protein</fullName>
    </submittedName>
</protein>
<organism evidence="1 2">
    <name type="scientific">Caerostris extrusa</name>
    <name type="common">Bark spider</name>
    <name type="synonym">Caerostris bankana</name>
    <dbReference type="NCBI Taxonomy" id="172846"/>
    <lineage>
        <taxon>Eukaryota</taxon>
        <taxon>Metazoa</taxon>
        <taxon>Ecdysozoa</taxon>
        <taxon>Arthropoda</taxon>
        <taxon>Chelicerata</taxon>
        <taxon>Arachnida</taxon>
        <taxon>Araneae</taxon>
        <taxon>Araneomorphae</taxon>
        <taxon>Entelegynae</taxon>
        <taxon>Araneoidea</taxon>
        <taxon>Araneidae</taxon>
        <taxon>Caerostris</taxon>
    </lineage>
</organism>
<keyword evidence="2" id="KW-1185">Reference proteome</keyword>
<dbReference type="Proteomes" id="UP001054945">
    <property type="component" value="Unassembled WGS sequence"/>
</dbReference>
<comment type="caution">
    <text evidence="1">The sequence shown here is derived from an EMBL/GenBank/DDBJ whole genome shotgun (WGS) entry which is preliminary data.</text>
</comment>
<proteinExistence type="predicted"/>
<evidence type="ECO:0000313" key="1">
    <source>
        <dbReference type="EMBL" id="GIY29136.1"/>
    </source>
</evidence>
<evidence type="ECO:0000313" key="2">
    <source>
        <dbReference type="Proteomes" id="UP001054945"/>
    </source>
</evidence>
<reference evidence="1 2" key="1">
    <citation type="submission" date="2021-06" db="EMBL/GenBank/DDBJ databases">
        <title>Caerostris extrusa draft genome.</title>
        <authorList>
            <person name="Kono N."/>
            <person name="Arakawa K."/>
        </authorList>
    </citation>
    <scope>NUCLEOTIDE SEQUENCE [LARGE SCALE GENOMIC DNA]</scope>
</reference>
<dbReference type="AlphaFoldDB" id="A0AAV4S7U5"/>
<sequence length="102" mass="12028">MSRSSSPEMFGKRFKERARSDPWISDRIRRYFSRRFTVGTNAPSGQQTFSLVEEQNGKIDSNKLNGRTSEDNLFRNLTKTPKLVLIIHDNYKYRSEWGFSEM</sequence>
<name>A0AAV4S7U5_CAEEX</name>